<reference evidence="7" key="2">
    <citation type="submission" date="2024-05" db="EMBL/GenBank/DDBJ databases">
        <title>Rhodohalobacter halophilus gen. nov., sp. nov., a moderately halophilic member of the family Balneolaceae.</title>
        <authorList>
            <person name="Xia J."/>
        </authorList>
    </citation>
    <scope>NUCLEOTIDE SEQUENCE</scope>
    <source>
        <strain evidence="7">WB101</strain>
    </source>
</reference>
<accession>A0ABS9KDS3</accession>
<dbReference type="Pfam" id="PF13442">
    <property type="entry name" value="Cytochrome_CBB3"/>
    <property type="match status" value="1"/>
</dbReference>
<reference evidence="7" key="1">
    <citation type="submission" date="2022-01" db="EMBL/GenBank/DDBJ databases">
        <authorList>
            <person name="Wang Y."/>
        </authorList>
    </citation>
    <scope>NUCLEOTIDE SEQUENCE</scope>
    <source>
        <strain evidence="7">WB101</strain>
    </source>
</reference>
<dbReference type="Proteomes" id="UP001165366">
    <property type="component" value="Unassembled WGS sequence"/>
</dbReference>
<evidence type="ECO:0000256" key="5">
    <source>
        <dbReference type="SAM" id="Coils"/>
    </source>
</evidence>
<evidence type="ECO:0000256" key="4">
    <source>
        <dbReference type="PROSITE-ProRule" id="PRU00433"/>
    </source>
</evidence>
<name>A0ABS9KDS3_9BACT</name>
<evidence type="ECO:0000313" key="8">
    <source>
        <dbReference type="Proteomes" id="UP001165366"/>
    </source>
</evidence>
<keyword evidence="8" id="KW-1185">Reference proteome</keyword>
<organism evidence="7 8">
    <name type="scientific">Rhodohalobacter sulfatireducens</name>
    <dbReference type="NCBI Taxonomy" id="2911366"/>
    <lineage>
        <taxon>Bacteria</taxon>
        <taxon>Pseudomonadati</taxon>
        <taxon>Balneolota</taxon>
        <taxon>Balneolia</taxon>
        <taxon>Balneolales</taxon>
        <taxon>Balneolaceae</taxon>
        <taxon>Rhodohalobacter</taxon>
    </lineage>
</organism>
<dbReference type="RefSeq" id="WP_237854109.1">
    <property type="nucleotide sequence ID" value="NZ_JAKLWS010000011.1"/>
</dbReference>
<dbReference type="SUPFAM" id="SSF46626">
    <property type="entry name" value="Cytochrome c"/>
    <property type="match status" value="2"/>
</dbReference>
<keyword evidence="2 4" id="KW-0479">Metal-binding</keyword>
<keyword evidence="1 4" id="KW-0349">Heme</keyword>
<protein>
    <submittedName>
        <fullName evidence="7">C-type cytochrome</fullName>
    </submittedName>
</protein>
<evidence type="ECO:0000256" key="3">
    <source>
        <dbReference type="ARBA" id="ARBA00023004"/>
    </source>
</evidence>
<dbReference type="Pfam" id="PF00034">
    <property type="entry name" value="Cytochrom_C"/>
    <property type="match status" value="1"/>
</dbReference>
<dbReference type="Gene3D" id="1.10.760.10">
    <property type="entry name" value="Cytochrome c-like domain"/>
    <property type="match status" value="2"/>
</dbReference>
<dbReference type="PROSITE" id="PS51257">
    <property type="entry name" value="PROKAR_LIPOPROTEIN"/>
    <property type="match status" value="1"/>
</dbReference>
<proteinExistence type="predicted"/>
<dbReference type="InterPro" id="IPR009056">
    <property type="entry name" value="Cyt_c-like_dom"/>
</dbReference>
<dbReference type="PANTHER" id="PTHR40394:SF2">
    <property type="entry name" value="QUINOL:CYTOCHROME C OXIDOREDUCTASE MEMBRANE PROTEIN"/>
    <property type="match status" value="1"/>
</dbReference>
<keyword evidence="3 4" id="KW-0408">Iron</keyword>
<feature type="domain" description="Cytochrome c" evidence="6">
    <location>
        <begin position="98"/>
        <end position="185"/>
    </location>
</feature>
<feature type="domain" description="Cytochrome c" evidence="6">
    <location>
        <begin position="232"/>
        <end position="326"/>
    </location>
</feature>
<feature type="coiled-coil region" evidence="5">
    <location>
        <begin position="195"/>
        <end position="229"/>
    </location>
</feature>
<sequence length="333" mass="37291">MKLSKTNISVLILSGLFMLSCRGQISEKPPVHPNQNMDFQNRFNAQETNSFFENNMAMRAPVEGTVARGHLKQDDAYYEGLDDEGNLVEEIPVEVTKDFIYRGKERYDIYCSVCHGGTGDGQGVIMTGNYGYVPAPSFHTENIRQMPDGHFYSSITNGIRNMPSYATQIKVEDRWAIVAYVRALQRSQNVPESEMEQYDVDLAQLQADYQAEQERLAALEAERAAARGEEEISVARGEQLYTQNACQTCHSLDGTRLVGPSFQGLFGSERTFNDGSTRVADEAYLVQSIREPGTEVVEGYDNAMVPYDYLSEGEVQSLIEFIKTLSDQSASEE</sequence>
<comment type="caution">
    <text evidence="7">The sequence shown here is derived from an EMBL/GenBank/DDBJ whole genome shotgun (WGS) entry which is preliminary data.</text>
</comment>
<dbReference type="EMBL" id="JAKLWS010000011">
    <property type="protein sequence ID" value="MCG2588975.1"/>
    <property type="molecule type" value="Genomic_DNA"/>
</dbReference>
<evidence type="ECO:0000256" key="2">
    <source>
        <dbReference type="ARBA" id="ARBA00022723"/>
    </source>
</evidence>
<keyword evidence="5" id="KW-0175">Coiled coil</keyword>
<dbReference type="InterPro" id="IPR036909">
    <property type="entry name" value="Cyt_c-like_dom_sf"/>
</dbReference>
<dbReference type="PANTHER" id="PTHR40394">
    <property type="entry name" value="LIPOPROTEIN-RELATED"/>
    <property type="match status" value="1"/>
</dbReference>
<evidence type="ECO:0000313" key="7">
    <source>
        <dbReference type="EMBL" id="MCG2588975.1"/>
    </source>
</evidence>
<gene>
    <name evidence="7" type="ORF">L6773_10375</name>
</gene>
<evidence type="ECO:0000259" key="6">
    <source>
        <dbReference type="PROSITE" id="PS51007"/>
    </source>
</evidence>
<evidence type="ECO:0000256" key="1">
    <source>
        <dbReference type="ARBA" id="ARBA00022617"/>
    </source>
</evidence>
<dbReference type="PROSITE" id="PS51007">
    <property type="entry name" value="CYTC"/>
    <property type="match status" value="2"/>
</dbReference>